<dbReference type="Proteomes" id="UP000465667">
    <property type="component" value="Chromosome"/>
</dbReference>
<dbReference type="EMBL" id="CP048738">
    <property type="protein sequence ID" value="QIB79048.1"/>
    <property type="molecule type" value="Genomic_DNA"/>
</dbReference>
<dbReference type="AlphaFoldDB" id="A0A6C0V1B1"/>
<protein>
    <submittedName>
        <fullName evidence="1">Uncharacterized protein</fullName>
    </submittedName>
</protein>
<dbReference type="EMBL" id="CP048738">
    <property type="protein sequence ID" value="QIB79088.1"/>
    <property type="molecule type" value="Genomic_DNA"/>
</dbReference>
<evidence type="ECO:0000313" key="3">
    <source>
        <dbReference type="Proteomes" id="UP000465667"/>
    </source>
</evidence>
<sequence>MIGDPPEFEDGTSDKRFGGLLNTGFFDIVGIRGCVRWWVVVLESGNVDVVAVVRMLSPPKVHSFRIRVVKFVVCMCCPLDVDPGGFGTTETIVERDFDNGGIEVVI</sequence>
<gene>
    <name evidence="1" type="ORF">G3A49_13240</name>
    <name evidence="2" type="ORF">G3A49_13500</name>
</gene>
<reference evidence="1 3" key="1">
    <citation type="submission" date="2020-02" db="EMBL/GenBank/DDBJ databases">
        <title>Whole genome sequence of Haloferax alexandrinus pws1.</title>
        <authorList>
            <person name="Verma D.K."/>
            <person name="Gopal K."/>
            <person name="Prasad E.S."/>
        </authorList>
    </citation>
    <scope>NUCLEOTIDE SEQUENCE [LARGE SCALE GENOMIC DNA]</scope>
    <source>
        <strain evidence="1">Wsp1</strain>
        <strain evidence="3">wsp1</strain>
    </source>
</reference>
<evidence type="ECO:0000313" key="2">
    <source>
        <dbReference type="EMBL" id="QIB79088.1"/>
    </source>
</evidence>
<evidence type="ECO:0000313" key="1">
    <source>
        <dbReference type="EMBL" id="QIB79048.1"/>
    </source>
</evidence>
<dbReference type="KEGG" id="hale:G3A49_13500"/>
<accession>A0A6C0V1B1</accession>
<name>A0A6C0V1B1_HALVO</name>
<dbReference type="KEGG" id="hale:G3A49_13240"/>
<proteinExistence type="predicted"/>
<organism evidence="1 3">
    <name type="scientific">Haloferax volcanii</name>
    <name type="common">Halobacterium volcanii</name>
    <dbReference type="NCBI Taxonomy" id="2246"/>
    <lineage>
        <taxon>Archaea</taxon>
        <taxon>Methanobacteriati</taxon>
        <taxon>Methanobacteriota</taxon>
        <taxon>Stenosarchaea group</taxon>
        <taxon>Halobacteria</taxon>
        <taxon>Halobacteriales</taxon>
        <taxon>Haloferacaceae</taxon>
        <taxon>Haloferax</taxon>
    </lineage>
</organism>